<dbReference type="RefSeq" id="WP_137118984.1">
    <property type="nucleotide sequence ID" value="NZ_CP032326.1"/>
</dbReference>
<protein>
    <submittedName>
        <fullName evidence="2">Non-ribosomal peptide synthetase</fullName>
    </submittedName>
</protein>
<proteinExistence type="predicted"/>
<dbReference type="GO" id="GO:0003824">
    <property type="term" value="F:catalytic activity"/>
    <property type="evidence" value="ECO:0007669"/>
    <property type="project" value="InterPro"/>
</dbReference>
<dbReference type="EMBL" id="CP032326">
    <property type="protein sequence ID" value="QCO00277.1"/>
    <property type="molecule type" value="Genomic_DNA"/>
</dbReference>
<accession>A0A4D8PQZ3</accession>
<dbReference type="CDD" id="cd05930">
    <property type="entry name" value="A_NRPS"/>
    <property type="match status" value="1"/>
</dbReference>
<name>A0A4D8PQZ3_9PROT</name>
<dbReference type="Gene3D" id="3.30.559.30">
    <property type="entry name" value="Nonribosomal peptide synthetase, condensation domain"/>
    <property type="match status" value="1"/>
</dbReference>
<dbReference type="Gene3D" id="3.30.300.30">
    <property type="match status" value="1"/>
</dbReference>
<geneLocation type="plasmid" evidence="2 3">
    <name>p5</name>
</geneLocation>
<dbReference type="Gene3D" id="3.30.559.10">
    <property type="entry name" value="Chloramphenicol acetyltransferase-like domain"/>
    <property type="match status" value="1"/>
</dbReference>
<dbReference type="InterPro" id="IPR042099">
    <property type="entry name" value="ANL_N_sf"/>
</dbReference>
<dbReference type="InterPro" id="IPR010071">
    <property type="entry name" value="AA_adenyl_dom"/>
</dbReference>
<evidence type="ECO:0000259" key="1">
    <source>
        <dbReference type="PROSITE" id="PS50075"/>
    </source>
</evidence>
<dbReference type="AlphaFoldDB" id="A0A4D8PQZ3"/>
<dbReference type="GO" id="GO:0044550">
    <property type="term" value="P:secondary metabolite biosynthetic process"/>
    <property type="evidence" value="ECO:0007669"/>
    <property type="project" value="TreeGrafter"/>
</dbReference>
<dbReference type="InterPro" id="IPR001242">
    <property type="entry name" value="Condensation_dom"/>
</dbReference>
<dbReference type="Pfam" id="PF00550">
    <property type="entry name" value="PP-binding"/>
    <property type="match status" value="1"/>
</dbReference>
<dbReference type="InterPro" id="IPR000873">
    <property type="entry name" value="AMP-dep_synth/lig_dom"/>
</dbReference>
<dbReference type="SUPFAM" id="SSF52777">
    <property type="entry name" value="CoA-dependent acyltransferases"/>
    <property type="match status" value="2"/>
</dbReference>
<dbReference type="Pfam" id="PF13193">
    <property type="entry name" value="AMP-binding_C"/>
    <property type="match status" value="1"/>
</dbReference>
<dbReference type="InterPro" id="IPR023213">
    <property type="entry name" value="CAT-like_dom_sf"/>
</dbReference>
<keyword evidence="2" id="KW-0614">Plasmid</keyword>
<dbReference type="GO" id="GO:0005737">
    <property type="term" value="C:cytoplasm"/>
    <property type="evidence" value="ECO:0007669"/>
    <property type="project" value="TreeGrafter"/>
</dbReference>
<evidence type="ECO:0000313" key="3">
    <source>
        <dbReference type="Proteomes" id="UP000298595"/>
    </source>
</evidence>
<dbReference type="GO" id="GO:0031177">
    <property type="term" value="F:phosphopantetheine binding"/>
    <property type="evidence" value="ECO:0007669"/>
    <property type="project" value="TreeGrafter"/>
</dbReference>
<dbReference type="Pfam" id="PF00668">
    <property type="entry name" value="Condensation"/>
    <property type="match status" value="1"/>
</dbReference>
<sequence length="1056" mass="115127">MTRIPNGRTRFGVSETQRMMWVVNRLAPHSPAYNVVIPLRVAGAIDAERLGTALHGLVGRHPILRSVYRFEDGELHAEVTVEPGPILQVVPAASEREASSALAEFAQRPFDLAEGPLFRVALIPVPSAGPLLCFCAHHIIADFASFETILDDLERLYRQDGGAPCGTEDINFFDFVAEERAYLRSRAADEAIAFWKDILPPAPAIMPAIMTDVEGRTATGVFGIPDDTRSAFRRLGGLIGRSDWCVAIAAWAMTLAEVTGEPAVTIGFPTNIREGRFARTVGNFVNPLPVPVAVLPGTRRVEVAAQVLATVSQAVAHRRMPFSRIVSSLGHERTGSSNPVFQTIVNVLGPRSAGRYTDLHINVSESAGVPWAGVELHPFFIPQQEGQVDLSVEFIDSGSGLRGYIKRHPEAIARYDLDDVERRFRQTLNDIAADPDGRVGTGPAARPVPEEAAGTATVVTLFDAACVDWPEKVAVAERDRTVTYAELRDLSYDVANDLVRRGLTPGERVGLLLRPSAAMIAAMLGIMRAGGSYVPLDPEQPVARLRGIVDNCAVACVVAGDDAASSLMPEERVVRLGAAVRDRTPIDRSDADGLAYTLFTSGSTGHPKGIDVRHRNVAALLRTTRGIIETDEADVWCWFHAASFDLSVWEIWGGLSSGATVAVTPTSHRHDPHKLLDFLRDRRVTVLQLTPSALNLMRNATTGTAAECLRVKHLVSCGEALPWDTAQHFLPCTGSFWNMYGPAETTVYATVQKVADADLASLYVPIGRPLPGYRVYLLDEDLKEVPTGAEGEIFIAGVGVAAGYTNAPEQTRERFVPDVVARDGTRMYRTGDFAVSRSGILQYIGRKDQQVKIHGYRVDLLEIEAVIRRAAYIRDAAVLSVTRTTRNSLVAFVVFADGAPADAEAALNRYLRAALPAYMVPAAYWRLSEMPFNAHRKIDRAALRARLDAATALPPPLAGNVAAIILACWQQALGRTDLSDHDQFFDVGGDSFSLFKVYDLLQAHGIFSNLTPMDLFKYPTVEALARFATEGAREIPGARTISYRRRQSVARPAREE</sequence>
<dbReference type="NCBIfam" id="TIGR01733">
    <property type="entry name" value="AA-adenyl-dom"/>
    <property type="match status" value="1"/>
</dbReference>
<dbReference type="InterPro" id="IPR009081">
    <property type="entry name" value="PP-bd_ACP"/>
</dbReference>
<reference evidence="2 3" key="1">
    <citation type="submission" date="2018-09" db="EMBL/GenBank/DDBJ databases">
        <title>Whole genome based analysis of evolution and adaptive divergence in Indian and Brazilian strains of Azospirillum brasilense.</title>
        <authorList>
            <person name="Singh C."/>
            <person name="Tripathi A.K."/>
        </authorList>
    </citation>
    <scope>NUCLEOTIDE SEQUENCE [LARGE SCALE GENOMIC DNA]</scope>
    <source>
        <strain evidence="2 3">MTCC4035</strain>
        <plasmid evidence="2 3">p5</plasmid>
    </source>
</reference>
<gene>
    <name evidence="2" type="ORF">D3093_34155</name>
</gene>
<dbReference type="SUPFAM" id="SSF56801">
    <property type="entry name" value="Acetyl-CoA synthetase-like"/>
    <property type="match status" value="1"/>
</dbReference>
<organism evidence="2 3">
    <name type="scientific">Azospirillum argentinense</name>
    <dbReference type="NCBI Taxonomy" id="2970906"/>
    <lineage>
        <taxon>Bacteria</taxon>
        <taxon>Pseudomonadati</taxon>
        <taxon>Pseudomonadota</taxon>
        <taxon>Alphaproteobacteria</taxon>
        <taxon>Rhodospirillales</taxon>
        <taxon>Azospirillaceae</taxon>
        <taxon>Azospirillum</taxon>
    </lineage>
</organism>
<dbReference type="InterPro" id="IPR036736">
    <property type="entry name" value="ACP-like_sf"/>
</dbReference>
<feature type="domain" description="Carrier" evidence="1">
    <location>
        <begin position="956"/>
        <end position="1032"/>
    </location>
</feature>
<dbReference type="PANTHER" id="PTHR45527:SF1">
    <property type="entry name" value="FATTY ACID SYNTHASE"/>
    <property type="match status" value="1"/>
</dbReference>
<dbReference type="PROSITE" id="PS50075">
    <property type="entry name" value="CARRIER"/>
    <property type="match status" value="1"/>
</dbReference>
<dbReference type="KEGG" id="aare:D3093_34155"/>
<dbReference type="SUPFAM" id="SSF47336">
    <property type="entry name" value="ACP-like"/>
    <property type="match status" value="1"/>
</dbReference>
<dbReference type="InterPro" id="IPR045851">
    <property type="entry name" value="AMP-bd_C_sf"/>
</dbReference>
<dbReference type="Gene3D" id="3.40.50.12780">
    <property type="entry name" value="N-terminal domain of ligase-like"/>
    <property type="match status" value="1"/>
</dbReference>
<dbReference type="Gene3D" id="1.10.1200.10">
    <property type="entry name" value="ACP-like"/>
    <property type="match status" value="1"/>
</dbReference>
<dbReference type="Proteomes" id="UP000298595">
    <property type="component" value="Plasmid p5"/>
</dbReference>
<dbReference type="PANTHER" id="PTHR45527">
    <property type="entry name" value="NONRIBOSOMAL PEPTIDE SYNTHETASE"/>
    <property type="match status" value="1"/>
</dbReference>
<dbReference type="Pfam" id="PF00501">
    <property type="entry name" value="AMP-binding"/>
    <property type="match status" value="1"/>
</dbReference>
<dbReference type="InterPro" id="IPR025110">
    <property type="entry name" value="AMP-bd_C"/>
</dbReference>
<dbReference type="GO" id="GO:0043041">
    <property type="term" value="P:amino acid activation for nonribosomal peptide biosynthetic process"/>
    <property type="evidence" value="ECO:0007669"/>
    <property type="project" value="TreeGrafter"/>
</dbReference>
<evidence type="ECO:0000313" key="2">
    <source>
        <dbReference type="EMBL" id="QCO00277.1"/>
    </source>
</evidence>